<dbReference type="SUPFAM" id="SSF49899">
    <property type="entry name" value="Concanavalin A-like lectins/glucanases"/>
    <property type="match status" value="1"/>
</dbReference>
<evidence type="ECO:0008006" key="4">
    <source>
        <dbReference type="Google" id="ProtNLM"/>
    </source>
</evidence>
<dbReference type="InterPro" id="IPR013320">
    <property type="entry name" value="ConA-like_dom_sf"/>
</dbReference>
<organism evidence="2 3">
    <name type="scientific">Nocardioides aestuarii</name>
    <dbReference type="NCBI Taxonomy" id="252231"/>
    <lineage>
        <taxon>Bacteria</taxon>
        <taxon>Bacillati</taxon>
        <taxon>Actinomycetota</taxon>
        <taxon>Actinomycetes</taxon>
        <taxon>Propionibacteriales</taxon>
        <taxon>Nocardioidaceae</taxon>
        <taxon>Nocardioides</taxon>
    </lineage>
</organism>
<sequence length="218" mass="22137">MLRRTAAAVSFLVLAAAPAAGAAPQVVDTWSYSPATHQLVAAGSGAPFSIVGGSAFVDTSGAAAVQFTAAPGVAVQTAEPFVAPGGSDFRYEAVMGVDRLRASSTPNVFQYGRYDGHQVKLQLSAKGVPQCLFNGTGGRLKLTSRSPSLGDGGRQHTFACWRTGGSVGVTVDGTTTSRLFALGSVTPVGKATAGNRSPTGKASDQLFGKIWSVSVSLG</sequence>
<evidence type="ECO:0000256" key="1">
    <source>
        <dbReference type="SAM" id="SignalP"/>
    </source>
</evidence>
<accession>A0ABW4TNN6</accession>
<protein>
    <recommendedName>
        <fullName evidence="4">LamG domain-containing protein</fullName>
    </recommendedName>
</protein>
<keyword evidence="1" id="KW-0732">Signal</keyword>
<dbReference type="Proteomes" id="UP001597351">
    <property type="component" value="Unassembled WGS sequence"/>
</dbReference>
<proteinExistence type="predicted"/>
<feature type="signal peptide" evidence="1">
    <location>
        <begin position="1"/>
        <end position="22"/>
    </location>
</feature>
<dbReference type="RefSeq" id="WP_343917859.1">
    <property type="nucleotide sequence ID" value="NZ_BAAAJT010000002.1"/>
</dbReference>
<gene>
    <name evidence="2" type="ORF">ACFSDE_09820</name>
</gene>
<comment type="caution">
    <text evidence="2">The sequence shown here is derived from an EMBL/GenBank/DDBJ whole genome shotgun (WGS) entry which is preliminary data.</text>
</comment>
<evidence type="ECO:0000313" key="3">
    <source>
        <dbReference type="Proteomes" id="UP001597351"/>
    </source>
</evidence>
<keyword evidence="3" id="KW-1185">Reference proteome</keyword>
<reference evidence="3" key="1">
    <citation type="journal article" date="2019" name="Int. J. Syst. Evol. Microbiol.">
        <title>The Global Catalogue of Microorganisms (GCM) 10K type strain sequencing project: providing services to taxonomists for standard genome sequencing and annotation.</title>
        <authorList>
            <consortium name="The Broad Institute Genomics Platform"/>
            <consortium name="The Broad Institute Genome Sequencing Center for Infectious Disease"/>
            <person name="Wu L."/>
            <person name="Ma J."/>
        </authorList>
    </citation>
    <scope>NUCLEOTIDE SEQUENCE [LARGE SCALE GENOMIC DNA]</scope>
    <source>
        <strain evidence="3">CGMCC 1.12477</strain>
    </source>
</reference>
<feature type="chain" id="PRO_5046715476" description="LamG domain-containing protein" evidence="1">
    <location>
        <begin position="23"/>
        <end position="218"/>
    </location>
</feature>
<dbReference type="EMBL" id="JBHUGD010000003">
    <property type="protein sequence ID" value="MFD1947089.1"/>
    <property type="molecule type" value="Genomic_DNA"/>
</dbReference>
<name>A0ABW4TNN6_9ACTN</name>
<evidence type="ECO:0000313" key="2">
    <source>
        <dbReference type="EMBL" id="MFD1947089.1"/>
    </source>
</evidence>